<evidence type="ECO:0000313" key="2">
    <source>
        <dbReference type="Proteomes" id="UP000054485"/>
    </source>
</evidence>
<name>A0A0D0ARE2_9AGAM</name>
<keyword evidence="2" id="KW-1185">Reference proteome</keyword>
<reference evidence="2" key="2">
    <citation type="submission" date="2015-01" db="EMBL/GenBank/DDBJ databases">
        <title>Evolutionary Origins and Diversification of the Mycorrhizal Mutualists.</title>
        <authorList>
            <consortium name="DOE Joint Genome Institute"/>
            <consortium name="Mycorrhizal Genomics Consortium"/>
            <person name="Kohler A."/>
            <person name="Kuo A."/>
            <person name="Nagy L.G."/>
            <person name="Floudas D."/>
            <person name="Copeland A."/>
            <person name="Barry K.W."/>
            <person name="Cichocki N."/>
            <person name="Veneault-Fourrey C."/>
            <person name="LaButti K."/>
            <person name="Lindquist E.A."/>
            <person name="Lipzen A."/>
            <person name="Lundell T."/>
            <person name="Morin E."/>
            <person name="Murat C."/>
            <person name="Riley R."/>
            <person name="Ohm R."/>
            <person name="Sun H."/>
            <person name="Tunlid A."/>
            <person name="Henrissat B."/>
            <person name="Grigoriev I.V."/>
            <person name="Hibbett D.S."/>
            <person name="Martin F."/>
        </authorList>
    </citation>
    <scope>NUCLEOTIDE SEQUENCE [LARGE SCALE GENOMIC DNA]</scope>
    <source>
        <strain evidence="2">UH-Slu-Lm8-n1</strain>
    </source>
</reference>
<reference evidence="1 2" key="1">
    <citation type="submission" date="2014-04" db="EMBL/GenBank/DDBJ databases">
        <authorList>
            <consortium name="DOE Joint Genome Institute"/>
            <person name="Kuo A."/>
            <person name="Ruytinx J."/>
            <person name="Rineau F."/>
            <person name="Colpaert J."/>
            <person name="Kohler A."/>
            <person name="Nagy L.G."/>
            <person name="Floudas D."/>
            <person name="Copeland A."/>
            <person name="Barry K.W."/>
            <person name="Cichocki N."/>
            <person name="Veneault-Fourrey C."/>
            <person name="LaButti K."/>
            <person name="Lindquist E.A."/>
            <person name="Lipzen A."/>
            <person name="Lundell T."/>
            <person name="Morin E."/>
            <person name="Murat C."/>
            <person name="Sun H."/>
            <person name="Tunlid A."/>
            <person name="Henrissat B."/>
            <person name="Grigoriev I.V."/>
            <person name="Hibbett D.S."/>
            <person name="Martin F."/>
            <person name="Nordberg H.P."/>
            <person name="Cantor M.N."/>
            <person name="Hua S.X."/>
        </authorList>
    </citation>
    <scope>NUCLEOTIDE SEQUENCE [LARGE SCALE GENOMIC DNA]</scope>
    <source>
        <strain evidence="1 2">UH-Slu-Lm8-n1</strain>
    </source>
</reference>
<dbReference type="HOGENOM" id="CLU_2759503_0_0_1"/>
<organism evidence="1 2">
    <name type="scientific">Suillus luteus UH-Slu-Lm8-n1</name>
    <dbReference type="NCBI Taxonomy" id="930992"/>
    <lineage>
        <taxon>Eukaryota</taxon>
        <taxon>Fungi</taxon>
        <taxon>Dikarya</taxon>
        <taxon>Basidiomycota</taxon>
        <taxon>Agaricomycotina</taxon>
        <taxon>Agaricomycetes</taxon>
        <taxon>Agaricomycetidae</taxon>
        <taxon>Boletales</taxon>
        <taxon>Suillineae</taxon>
        <taxon>Suillaceae</taxon>
        <taxon>Suillus</taxon>
    </lineage>
</organism>
<dbReference type="InParanoid" id="A0A0D0ARE2"/>
<evidence type="ECO:0000313" key="1">
    <source>
        <dbReference type="EMBL" id="KIK36847.1"/>
    </source>
</evidence>
<protein>
    <submittedName>
        <fullName evidence="1">Uncharacterized protein</fullName>
    </submittedName>
</protein>
<dbReference type="EMBL" id="KN835494">
    <property type="protein sequence ID" value="KIK36847.1"/>
    <property type="molecule type" value="Genomic_DNA"/>
</dbReference>
<sequence length="70" mass="8142">MTRGYSESRYQSNNQQRRYCVPAVYRDGGRSAVQKNMDRRYATTAICRDRSLRELARPYVSRSHSPPVTA</sequence>
<accession>A0A0D0ARE2</accession>
<dbReference type="Proteomes" id="UP000054485">
    <property type="component" value="Unassembled WGS sequence"/>
</dbReference>
<dbReference type="AlphaFoldDB" id="A0A0D0ARE2"/>
<gene>
    <name evidence="1" type="ORF">CY34DRAFT_810914</name>
</gene>
<proteinExistence type="predicted"/>